<keyword evidence="1" id="KW-0175">Coiled coil</keyword>
<evidence type="ECO:0000313" key="2">
    <source>
        <dbReference type="EMBL" id="MFC5541394.1"/>
    </source>
</evidence>
<name>A0ABW0R9F9_9BACL</name>
<sequence length="65" mass="7828">MRQTVKIIRKVDIEKQYEHALRLELDYELASLYSAMQENDTKEMERCKKRLKEIQDELNGLHAYA</sequence>
<gene>
    <name evidence="2" type="ORF">ACFPOH_06315</name>
</gene>
<organism evidence="2 3">
    <name type="scientific">Ureibacillus suwonensis</name>
    <dbReference type="NCBI Taxonomy" id="313007"/>
    <lineage>
        <taxon>Bacteria</taxon>
        <taxon>Bacillati</taxon>
        <taxon>Bacillota</taxon>
        <taxon>Bacilli</taxon>
        <taxon>Bacillales</taxon>
        <taxon>Caryophanaceae</taxon>
        <taxon>Ureibacillus</taxon>
    </lineage>
</organism>
<proteinExistence type="predicted"/>
<evidence type="ECO:0000313" key="3">
    <source>
        <dbReference type="Proteomes" id="UP001595978"/>
    </source>
</evidence>
<evidence type="ECO:0008006" key="4">
    <source>
        <dbReference type="Google" id="ProtNLM"/>
    </source>
</evidence>
<dbReference type="Proteomes" id="UP001595978">
    <property type="component" value="Unassembled WGS sequence"/>
</dbReference>
<protein>
    <recommendedName>
        <fullName evidence="4">IDEAL domain-containing protein</fullName>
    </recommendedName>
</protein>
<dbReference type="EMBL" id="JBHSNQ010000048">
    <property type="protein sequence ID" value="MFC5541394.1"/>
    <property type="molecule type" value="Genomic_DNA"/>
</dbReference>
<accession>A0ABW0R9F9</accession>
<comment type="caution">
    <text evidence="2">The sequence shown here is derived from an EMBL/GenBank/DDBJ whole genome shotgun (WGS) entry which is preliminary data.</text>
</comment>
<reference evidence="3" key="1">
    <citation type="journal article" date="2019" name="Int. J. Syst. Evol. Microbiol.">
        <title>The Global Catalogue of Microorganisms (GCM) 10K type strain sequencing project: providing services to taxonomists for standard genome sequencing and annotation.</title>
        <authorList>
            <consortium name="The Broad Institute Genomics Platform"/>
            <consortium name="The Broad Institute Genome Sequencing Center for Infectious Disease"/>
            <person name="Wu L."/>
            <person name="Ma J."/>
        </authorList>
    </citation>
    <scope>NUCLEOTIDE SEQUENCE [LARGE SCALE GENOMIC DNA]</scope>
    <source>
        <strain evidence="3">CCUG 56331</strain>
    </source>
</reference>
<evidence type="ECO:0000256" key="1">
    <source>
        <dbReference type="SAM" id="Coils"/>
    </source>
</evidence>
<feature type="coiled-coil region" evidence="1">
    <location>
        <begin position="37"/>
        <end position="64"/>
    </location>
</feature>
<dbReference type="RefSeq" id="WP_342470007.1">
    <property type="nucleotide sequence ID" value="NZ_JBHSNQ010000048.1"/>
</dbReference>
<keyword evidence="3" id="KW-1185">Reference proteome</keyword>